<dbReference type="STRING" id="937218.SAMN06297251_112113"/>
<dbReference type="PANTHER" id="PTHR30007">
    <property type="entry name" value="PHP DOMAIN PROTEIN"/>
    <property type="match status" value="1"/>
</dbReference>
<dbReference type="GO" id="GO:0004803">
    <property type="term" value="F:transposase activity"/>
    <property type="evidence" value="ECO:0007669"/>
    <property type="project" value="InterPro"/>
</dbReference>
<feature type="compositionally biased region" description="Basic and acidic residues" evidence="1">
    <location>
        <begin position="7"/>
        <end position="17"/>
    </location>
</feature>
<dbReference type="PANTHER" id="PTHR30007:SF0">
    <property type="entry name" value="TRANSPOSASE"/>
    <property type="match status" value="1"/>
</dbReference>
<reference evidence="4 5" key="1">
    <citation type="submission" date="2017-04" db="EMBL/GenBank/DDBJ databases">
        <authorList>
            <person name="Afonso C.L."/>
            <person name="Miller P.J."/>
            <person name="Scott M.A."/>
            <person name="Spackman E."/>
            <person name="Goraichik I."/>
            <person name="Dimitrov K.M."/>
            <person name="Suarez D.L."/>
            <person name="Swayne D.E."/>
        </authorList>
    </citation>
    <scope>NUCLEOTIDE SEQUENCE [LARGE SCALE GENOMIC DNA]</scope>
    <source>
        <strain evidence="4 5">CGMCC 1.10972</strain>
    </source>
</reference>
<feature type="domain" description="Insertion element IS402-like" evidence="3">
    <location>
        <begin position="41"/>
        <end position="113"/>
    </location>
</feature>
<keyword evidence="5" id="KW-1185">Reference proteome</keyword>
<protein>
    <submittedName>
        <fullName evidence="4">Putative transposase</fullName>
    </submittedName>
</protein>
<feature type="region of interest" description="Disordered" evidence="1">
    <location>
        <begin position="1"/>
        <end position="30"/>
    </location>
</feature>
<feature type="compositionally biased region" description="Polar residues" evidence="1">
    <location>
        <begin position="137"/>
        <end position="146"/>
    </location>
</feature>
<dbReference type="Proteomes" id="UP000192656">
    <property type="component" value="Unassembled WGS sequence"/>
</dbReference>
<evidence type="ECO:0000259" key="3">
    <source>
        <dbReference type="Pfam" id="PF13340"/>
    </source>
</evidence>
<organism evidence="4 5">
    <name type="scientific">Fulvimarina manganoxydans</name>
    <dbReference type="NCBI Taxonomy" id="937218"/>
    <lineage>
        <taxon>Bacteria</taxon>
        <taxon>Pseudomonadati</taxon>
        <taxon>Pseudomonadota</taxon>
        <taxon>Alphaproteobacteria</taxon>
        <taxon>Hyphomicrobiales</taxon>
        <taxon>Aurantimonadaceae</taxon>
        <taxon>Fulvimarina</taxon>
    </lineage>
</organism>
<dbReference type="Pfam" id="PF13340">
    <property type="entry name" value="DUF4096"/>
    <property type="match status" value="1"/>
</dbReference>
<dbReference type="InterPro" id="IPR002559">
    <property type="entry name" value="Transposase_11"/>
</dbReference>
<dbReference type="GO" id="GO:0003677">
    <property type="term" value="F:DNA binding"/>
    <property type="evidence" value="ECO:0007669"/>
    <property type="project" value="InterPro"/>
</dbReference>
<accession>A0A1W2D510</accession>
<evidence type="ECO:0000313" key="5">
    <source>
        <dbReference type="Proteomes" id="UP000192656"/>
    </source>
</evidence>
<dbReference type="Pfam" id="PF01609">
    <property type="entry name" value="DDE_Tnp_1"/>
    <property type="match status" value="1"/>
</dbReference>
<evidence type="ECO:0000256" key="1">
    <source>
        <dbReference type="SAM" id="MobiDB-lite"/>
    </source>
</evidence>
<dbReference type="InterPro" id="IPR025161">
    <property type="entry name" value="IS402-like_dom"/>
</dbReference>
<proteinExistence type="predicted"/>
<dbReference type="GO" id="GO:0006313">
    <property type="term" value="P:DNA transposition"/>
    <property type="evidence" value="ECO:0007669"/>
    <property type="project" value="InterPro"/>
</dbReference>
<name>A0A1W2D510_9HYPH</name>
<evidence type="ECO:0000313" key="4">
    <source>
        <dbReference type="EMBL" id="SMC92162.1"/>
    </source>
</evidence>
<dbReference type="NCBIfam" id="NF033580">
    <property type="entry name" value="transpos_IS5_3"/>
    <property type="match status" value="1"/>
</dbReference>
<feature type="region of interest" description="Disordered" evidence="1">
    <location>
        <begin position="129"/>
        <end position="156"/>
    </location>
</feature>
<feature type="domain" description="Transposase IS4-like" evidence="2">
    <location>
        <begin position="131"/>
        <end position="197"/>
    </location>
</feature>
<dbReference type="EMBL" id="FWXR01000012">
    <property type="protein sequence ID" value="SMC92162.1"/>
    <property type="molecule type" value="Genomic_DNA"/>
</dbReference>
<gene>
    <name evidence="4" type="ORF">SAMN06297251_112113</name>
</gene>
<sequence>MNGRDDDDSKGCLKPDLEEPCGNPTTRTEHNRDHLRYETDLTDAEWAILEPLLAKPKAVERPPKWPLREIVNAIFHMLRGGIGWRLIPSDMPTRSTVFDHFSRRRDKSVFASINHRLVMADRERLGRGASPSAAVIDNQSIKTTESGGPKGYDAGKKVAGRKRQAMVNTDGRALVIETQPADIQNRDGTVPVLKISRKSYWVVELFFGWISRNRRLWKDSEPTIASATAFLYAASVIILIRRASEEHYDLSRRTLKRNRDEARSPLIQTAICAKCFDDGHSLEKSGGATSILN</sequence>
<evidence type="ECO:0000259" key="2">
    <source>
        <dbReference type="Pfam" id="PF01609"/>
    </source>
</evidence>
<dbReference type="AlphaFoldDB" id="A0A1W2D510"/>